<reference evidence="3" key="1">
    <citation type="journal article" date="2019" name="Int. J. Syst. Evol. Microbiol.">
        <title>The Global Catalogue of Microorganisms (GCM) 10K type strain sequencing project: providing services to taxonomists for standard genome sequencing and annotation.</title>
        <authorList>
            <consortium name="The Broad Institute Genomics Platform"/>
            <consortium name="The Broad Institute Genome Sequencing Center for Infectious Disease"/>
            <person name="Wu L."/>
            <person name="Ma J."/>
        </authorList>
    </citation>
    <scope>NUCLEOTIDE SEQUENCE [LARGE SCALE GENOMIC DNA]</scope>
    <source>
        <strain evidence="3">KCTC 42662</strain>
    </source>
</reference>
<protein>
    <submittedName>
        <fullName evidence="2">Glycosyltransferase family 2 protein</fullName>
    </submittedName>
</protein>
<comment type="caution">
    <text evidence="2">The sequence shown here is derived from an EMBL/GenBank/DDBJ whole genome shotgun (WGS) entry which is preliminary data.</text>
</comment>
<dbReference type="InterPro" id="IPR001173">
    <property type="entry name" value="Glyco_trans_2-like"/>
</dbReference>
<dbReference type="Gene3D" id="3.90.550.10">
    <property type="entry name" value="Spore Coat Polysaccharide Biosynthesis Protein SpsA, Chain A"/>
    <property type="match status" value="1"/>
</dbReference>
<dbReference type="RefSeq" id="WP_380905774.1">
    <property type="nucleotide sequence ID" value="NZ_JBHUEG010000012.1"/>
</dbReference>
<gene>
    <name evidence="2" type="ORF">ACFSR5_17545</name>
</gene>
<feature type="domain" description="Glycosyltransferase 2-like" evidence="1">
    <location>
        <begin position="4"/>
        <end position="165"/>
    </location>
</feature>
<evidence type="ECO:0000313" key="3">
    <source>
        <dbReference type="Proteomes" id="UP001597545"/>
    </source>
</evidence>
<dbReference type="Pfam" id="PF00535">
    <property type="entry name" value="Glycos_transf_2"/>
    <property type="match status" value="1"/>
</dbReference>
<organism evidence="2 3">
    <name type="scientific">Sphingobacterium suaedae</name>
    <dbReference type="NCBI Taxonomy" id="1686402"/>
    <lineage>
        <taxon>Bacteria</taxon>
        <taxon>Pseudomonadati</taxon>
        <taxon>Bacteroidota</taxon>
        <taxon>Sphingobacteriia</taxon>
        <taxon>Sphingobacteriales</taxon>
        <taxon>Sphingobacteriaceae</taxon>
        <taxon>Sphingobacterium</taxon>
    </lineage>
</organism>
<dbReference type="PANTHER" id="PTHR22916">
    <property type="entry name" value="GLYCOSYLTRANSFERASE"/>
    <property type="match status" value="1"/>
</dbReference>
<dbReference type="Proteomes" id="UP001597545">
    <property type="component" value="Unassembled WGS sequence"/>
</dbReference>
<dbReference type="SUPFAM" id="SSF53448">
    <property type="entry name" value="Nucleotide-diphospho-sugar transferases"/>
    <property type="match status" value="1"/>
</dbReference>
<dbReference type="InterPro" id="IPR029044">
    <property type="entry name" value="Nucleotide-diphossugar_trans"/>
</dbReference>
<evidence type="ECO:0000259" key="1">
    <source>
        <dbReference type="Pfam" id="PF00535"/>
    </source>
</evidence>
<name>A0ABW5KKK3_9SPHI</name>
<sequence>MLYSIIIPHKNAADLLDRLLDSIPSRSDLEVIVVDDGSHDQERVKLQELSGRYAFTLYTNPHANGAGASRNIGLEHARGTYLIFADSDDFFGPDFARELDRIPSYGTDLLFYNVHSVDSTTYRDGYRHLFFNQLINDYRQKGAEDIRYKYSVPWGKVYRRAFIEKNRIRFAEVIAGNDMWFSCLCGIFCSSFTVRDATIYTVTVREGSIVSTVNPTYFLSRFQETLRVNDLLRKHNLSKYQYSVLYFISNAHKFGVKGYVAKKILAHRSNLFIGIEKIFSYKKVMIDRENRRK</sequence>
<proteinExistence type="predicted"/>
<accession>A0ABW5KKK3</accession>
<dbReference type="PANTHER" id="PTHR22916:SF3">
    <property type="entry name" value="UDP-GLCNAC:BETAGAL BETA-1,3-N-ACETYLGLUCOSAMINYLTRANSFERASE-LIKE PROTEIN 1"/>
    <property type="match status" value="1"/>
</dbReference>
<dbReference type="EMBL" id="JBHULR010000015">
    <property type="protein sequence ID" value="MFD2549457.1"/>
    <property type="molecule type" value="Genomic_DNA"/>
</dbReference>
<keyword evidence="3" id="KW-1185">Reference proteome</keyword>
<evidence type="ECO:0000313" key="2">
    <source>
        <dbReference type="EMBL" id="MFD2549457.1"/>
    </source>
</evidence>
<dbReference type="CDD" id="cd00761">
    <property type="entry name" value="Glyco_tranf_GTA_type"/>
    <property type="match status" value="1"/>
</dbReference>